<name>A0A858R9Y9_9PROT</name>
<gene>
    <name evidence="1" type="ORF">HHL28_15000</name>
</gene>
<reference evidence="1" key="1">
    <citation type="submission" date="2020-04" db="EMBL/GenBank/DDBJ databases">
        <title>A desert anoxygenic phototrophic bacterium fixes CO2 using RubisCO under aerobic conditions.</title>
        <authorList>
            <person name="Tang K."/>
        </authorList>
    </citation>
    <scope>NUCLEOTIDE SEQUENCE [LARGE SCALE GENOMIC DNA]</scope>
    <source>
        <strain evidence="1">MIMtkB3</strain>
    </source>
</reference>
<dbReference type="Pfam" id="PF11747">
    <property type="entry name" value="RebB"/>
    <property type="match status" value="1"/>
</dbReference>
<dbReference type="InterPro" id="IPR021070">
    <property type="entry name" value="Killing_trait_RebB"/>
</dbReference>
<sequence>MSDTNVNPQITDAVTQANVKVVGDAPAIAMGNLYQAAAKSTGILFQNATGTQQQGALAEASTNQGVMQIYAMDTAADAATQVKVAETGVADNLTGLLTVLESFKDKGNP</sequence>
<accession>A0A858R9Y9</accession>
<dbReference type="Proteomes" id="UP000501891">
    <property type="component" value="Chromosome"/>
</dbReference>
<evidence type="ECO:0000313" key="1">
    <source>
        <dbReference type="EMBL" id="QJE74214.1"/>
    </source>
</evidence>
<dbReference type="EMBL" id="CP051775">
    <property type="protein sequence ID" value="QJE74214.1"/>
    <property type="molecule type" value="Genomic_DNA"/>
</dbReference>
<evidence type="ECO:0000313" key="2">
    <source>
        <dbReference type="Proteomes" id="UP000501891"/>
    </source>
</evidence>
<organism evidence="1 2">
    <name type="scientific">Aerophototrophica crusticola</name>
    <dbReference type="NCBI Taxonomy" id="1709002"/>
    <lineage>
        <taxon>Bacteria</taxon>
        <taxon>Pseudomonadati</taxon>
        <taxon>Pseudomonadota</taxon>
        <taxon>Alphaproteobacteria</taxon>
        <taxon>Rhodospirillales</taxon>
        <taxon>Rhodospirillaceae</taxon>
        <taxon>Aerophototrophica</taxon>
    </lineage>
</organism>
<dbReference type="KEGG" id="acru:HHL28_15000"/>
<proteinExistence type="predicted"/>
<keyword evidence="2" id="KW-1185">Reference proteome</keyword>
<protein>
    <submittedName>
        <fullName evidence="1">R body protein RebB-like protein</fullName>
    </submittedName>
</protein>
<dbReference type="AlphaFoldDB" id="A0A858R9Y9"/>